<reference evidence="2 3" key="1">
    <citation type="submission" date="2020-04" db="EMBL/GenBank/DDBJ databases">
        <title>Massilia sp. nov., a cold adapted bacteria isolated from Arctic soil.</title>
        <authorList>
            <person name="Son J."/>
            <person name="Ka J.-O."/>
        </authorList>
    </citation>
    <scope>NUCLEOTIDE SEQUENCE [LARGE SCALE GENOMIC DNA]</scope>
    <source>
        <strain evidence="2 3">ML15P13</strain>
    </source>
</reference>
<sequence>MFGHTFVANVVFISALVFLFRAYDQDQASSKRWVLVLNSVFSRNHFPLFAVLLLTLAWTRANYMKIENGPWEVEVSTIAPDSTAETPFSIASPIELIYSDSERLTEVYSQIRGDMKITEKKFSRKATGEAKAGGNAGVVDFEGKVGGESEQSSTFAAVDPSNAQNVIRIIEHLYKEKRLLPVRSIEIQSPELNELDRAVRLLDNTYKIPLSANLIEARRRAIIEQNLKVSAPNEFTQGSWVVVQGMNHISRPAKNISLSFDYVPSLPGRARFRCDIPTPLSGAGSVLKNEKTLEAKIFGKIRHVKSTPAGIEYTLSCYAIYV</sequence>
<proteinExistence type="predicted"/>
<feature type="transmembrane region" description="Helical" evidence="1">
    <location>
        <begin position="35"/>
        <end position="58"/>
    </location>
</feature>
<evidence type="ECO:0000313" key="3">
    <source>
        <dbReference type="Proteomes" id="UP000533905"/>
    </source>
</evidence>
<comment type="caution">
    <text evidence="2">The sequence shown here is derived from an EMBL/GenBank/DDBJ whole genome shotgun (WGS) entry which is preliminary data.</text>
</comment>
<dbReference type="RefSeq" id="WP_171084135.1">
    <property type="nucleotide sequence ID" value="NZ_JABAIV010000003.1"/>
</dbReference>
<evidence type="ECO:0000313" key="2">
    <source>
        <dbReference type="EMBL" id="NNG23512.1"/>
    </source>
</evidence>
<organism evidence="2 3">
    <name type="scientific">Telluria aromaticivorans</name>
    <dbReference type="NCBI Taxonomy" id="2725995"/>
    <lineage>
        <taxon>Bacteria</taxon>
        <taxon>Pseudomonadati</taxon>
        <taxon>Pseudomonadota</taxon>
        <taxon>Betaproteobacteria</taxon>
        <taxon>Burkholderiales</taxon>
        <taxon>Oxalobacteraceae</taxon>
        <taxon>Telluria group</taxon>
        <taxon>Telluria</taxon>
    </lineage>
</organism>
<name>A0A7Y2JYU8_9BURK</name>
<keyword evidence="3" id="KW-1185">Reference proteome</keyword>
<dbReference type="AlphaFoldDB" id="A0A7Y2JYU8"/>
<accession>A0A7Y2JYU8</accession>
<gene>
    <name evidence="2" type="ORF">HGB41_10960</name>
</gene>
<keyword evidence="1" id="KW-0472">Membrane</keyword>
<dbReference type="Proteomes" id="UP000533905">
    <property type="component" value="Unassembled WGS sequence"/>
</dbReference>
<keyword evidence="1" id="KW-1133">Transmembrane helix</keyword>
<dbReference type="EMBL" id="JABAIV010000003">
    <property type="protein sequence ID" value="NNG23512.1"/>
    <property type="molecule type" value="Genomic_DNA"/>
</dbReference>
<evidence type="ECO:0000256" key="1">
    <source>
        <dbReference type="SAM" id="Phobius"/>
    </source>
</evidence>
<protein>
    <submittedName>
        <fullName evidence="2">Uncharacterized protein</fullName>
    </submittedName>
</protein>
<feature type="transmembrane region" description="Helical" evidence="1">
    <location>
        <begin position="6"/>
        <end position="23"/>
    </location>
</feature>
<keyword evidence="1" id="KW-0812">Transmembrane</keyword>